<organism evidence="4">
    <name type="scientific">Arion vulgaris</name>
    <dbReference type="NCBI Taxonomy" id="1028688"/>
    <lineage>
        <taxon>Eukaryota</taxon>
        <taxon>Metazoa</taxon>
        <taxon>Spiralia</taxon>
        <taxon>Lophotrochozoa</taxon>
        <taxon>Mollusca</taxon>
        <taxon>Gastropoda</taxon>
        <taxon>Heterobranchia</taxon>
        <taxon>Euthyneura</taxon>
        <taxon>Panpulmonata</taxon>
        <taxon>Eupulmonata</taxon>
        <taxon>Stylommatophora</taxon>
        <taxon>Helicina</taxon>
        <taxon>Arionoidea</taxon>
        <taxon>Arionidae</taxon>
        <taxon>Arion</taxon>
    </lineage>
</organism>
<evidence type="ECO:0000313" key="2">
    <source>
        <dbReference type="EMBL" id="CEK92936.1"/>
    </source>
</evidence>
<evidence type="ECO:0000313" key="5">
    <source>
        <dbReference type="EMBL" id="CEK92941.1"/>
    </source>
</evidence>
<dbReference type="EMBL" id="HACG01046070">
    <property type="protein sequence ID" value="CEK92935.1"/>
    <property type="molecule type" value="Transcribed_RNA"/>
</dbReference>
<dbReference type="EMBL" id="HACG01046072">
    <property type="protein sequence ID" value="CEK92937.1"/>
    <property type="molecule type" value="Transcribed_RNA"/>
</dbReference>
<dbReference type="AlphaFoldDB" id="A0A0B7BHZ2"/>
<gene>
    <name evidence="4" type="primary">ORF191073</name>
    <name evidence="1" type="synonym">ORF191048</name>
    <name evidence="2" type="synonym">ORF191056</name>
    <name evidence="3" type="synonym">ORF191063</name>
    <name evidence="5" type="synonym">ORF191085</name>
</gene>
<evidence type="ECO:0000313" key="4">
    <source>
        <dbReference type="EMBL" id="CEK92939.1"/>
    </source>
</evidence>
<dbReference type="EMBL" id="HACG01046076">
    <property type="protein sequence ID" value="CEK92941.1"/>
    <property type="molecule type" value="Transcribed_RNA"/>
</dbReference>
<accession>A0A0B7BHZ2</accession>
<sequence>MYFRDAAVITSSKHASFTTSGLSLLPDHAVTIAVLSAVQCRYNTPISRVNNQLNVHHT</sequence>
<proteinExistence type="predicted"/>
<dbReference type="EMBL" id="HACG01046071">
    <property type="protein sequence ID" value="CEK92936.1"/>
    <property type="molecule type" value="Transcribed_RNA"/>
</dbReference>
<protein>
    <submittedName>
        <fullName evidence="4">Uncharacterized protein</fullName>
    </submittedName>
</protein>
<dbReference type="EMBL" id="HACG01046074">
    <property type="protein sequence ID" value="CEK92939.1"/>
    <property type="molecule type" value="Transcribed_RNA"/>
</dbReference>
<reference evidence="4" key="1">
    <citation type="submission" date="2014-12" db="EMBL/GenBank/DDBJ databases">
        <title>Insight into the proteome of Arion vulgaris.</title>
        <authorList>
            <person name="Aradska J."/>
            <person name="Bulat T."/>
            <person name="Smidak R."/>
            <person name="Sarate P."/>
            <person name="Gangsoo J."/>
            <person name="Sialana F."/>
            <person name="Bilban M."/>
            <person name="Lubec G."/>
        </authorList>
    </citation>
    <scope>NUCLEOTIDE SEQUENCE</scope>
    <source>
        <tissue evidence="4">Skin</tissue>
    </source>
</reference>
<name>A0A0B7BHZ2_9EUPU</name>
<evidence type="ECO:0000313" key="3">
    <source>
        <dbReference type="EMBL" id="CEK92937.1"/>
    </source>
</evidence>
<evidence type="ECO:0000313" key="1">
    <source>
        <dbReference type="EMBL" id="CEK92935.1"/>
    </source>
</evidence>